<reference evidence="1" key="1">
    <citation type="submission" date="2019-10" db="EMBL/GenBank/DDBJ databases">
        <authorList>
            <consortium name="DOE Joint Genome Institute"/>
            <person name="Kuo A."/>
            <person name="Miyauchi S."/>
            <person name="Kiss E."/>
            <person name="Drula E."/>
            <person name="Kohler A."/>
            <person name="Sanchez-Garcia M."/>
            <person name="Andreopoulos B."/>
            <person name="Barry K.W."/>
            <person name="Bonito G."/>
            <person name="Buee M."/>
            <person name="Carver A."/>
            <person name="Chen C."/>
            <person name="Cichocki N."/>
            <person name="Clum A."/>
            <person name="Culley D."/>
            <person name="Crous P.W."/>
            <person name="Fauchery L."/>
            <person name="Girlanda M."/>
            <person name="Hayes R."/>
            <person name="Keri Z."/>
            <person name="Labutti K."/>
            <person name="Lipzen A."/>
            <person name="Lombard V."/>
            <person name="Magnuson J."/>
            <person name="Maillard F."/>
            <person name="Morin E."/>
            <person name="Murat C."/>
            <person name="Nolan M."/>
            <person name="Ohm R."/>
            <person name="Pangilinan J."/>
            <person name="Pereira M."/>
            <person name="Perotto S."/>
            <person name="Peter M."/>
            <person name="Riley R."/>
            <person name="Sitrit Y."/>
            <person name="Stielow B."/>
            <person name="Szollosi G."/>
            <person name="Zifcakova L."/>
            <person name="Stursova M."/>
            <person name="Spatafora J.W."/>
            <person name="Tedersoo L."/>
            <person name="Vaario L.-M."/>
            <person name="Yamada A."/>
            <person name="Yan M."/>
            <person name="Wang P."/>
            <person name="Xu J."/>
            <person name="Bruns T."/>
            <person name="Baldrian P."/>
            <person name="Vilgalys R."/>
            <person name="Henrissat B."/>
            <person name="Grigoriev I.V."/>
            <person name="Hibbett D."/>
            <person name="Nagy L.G."/>
            <person name="Martin F.M."/>
        </authorList>
    </citation>
    <scope>NUCLEOTIDE SEQUENCE</scope>
    <source>
        <strain evidence="1">P2</strain>
    </source>
</reference>
<protein>
    <submittedName>
        <fullName evidence="1">Uncharacterized protein</fullName>
    </submittedName>
</protein>
<organism evidence="1 2">
    <name type="scientific">Thelephora ganbajun</name>
    <name type="common">Ganba fungus</name>
    <dbReference type="NCBI Taxonomy" id="370292"/>
    <lineage>
        <taxon>Eukaryota</taxon>
        <taxon>Fungi</taxon>
        <taxon>Dikarya</taxon>
        <taxon>Basidiomycota</taxon>
        <taxon>Agaricomycotina</taxon>
        <taxon>Agaricomycetes</taxon>
        <taxon>Thelephorales</taxon>
        <taxon>Thelephoraceae</taxon>
        <taxon>Thelephora</taxon>
    </lineage>
</organism>
<sequence>MLASSLDLVTVAHNERLGRLESRCFEQERELGELRVRMLELELAWEQRELPASSGYISAAGEEVVVEEGVGERVAEEEIEMETGYIAWKKKGGIQVYACSNVCMCVLGYAIVWPYMQICDLECAYVLRLFLCATLCLALLLINKETLYNDGGQLQTINCLIGPGIYPIPIHQADQQNFIQNTIGNWVDTKMTNVTLVGGHSSSPKGVGWPEENGWDEVSWDPNRRQCDH</sequence>
<reference evidence="1" key="2">
    <citation type="journal article" date="2020" name="Nat. Commun.">
        <title>Large-scale genome sequencing of mycorrhizal fungi provides insights into the early evolution of symbiotic traits.</title>
        <authorList>
            <person name="Miyauchi S."/>
            <person name="Kiss E."/>
            <person name="Kuo A."/>
            <person name="Drula E."/>
            <person name="Kohler A."/>
            <person name="Sanchez-Garcia M."/>
            <person name="Morin E."/>
            <person name="Andreopoulos B."/>
            <person name="Barry K.W."/>
            <person name="Bonito G."/>
            <person name="Buee M."/>
            <person name="Carver A."/>
            <person name="Chen C."/>
            <person name="Cichocki N."/>
            <person name="Clum A."/>
            <person name="Culley D."/>
            <person name="Crous P.W."/>
            <person name="Fauchery L."/>
            <person name="Girlanda M."/>
            <person name="Hayes R.D."/>
            <person name="Keri Z."/>
            <person name="LaButti K."/>
            <person name="Lipzen A."/>
            <person name="Lombard V."/>
            <person name="Magnuson J."/>
            <person name="Maillard F."/>
            <person name="Murat C."/>
            <person name="Nolan M."/>
            <person name="Ohm R.A."/>
            <person name="Pangilinan J."/>
            <person name="Pereira M.F."/>
            <person name="Perotto S."/>
            <person name="Peter M."/>
            <person name="Pfister S."/>
            <person name="Riley R."/>
            <person name="Sitrit Y."/>
            <person name="Stielow J.B."/>
            <person name="Szollosi G."/>
            <person name="Zifcakova L."/>
            <person name="Stursova M."/>
            <person name="Spatafora J.W."/>
            <person name="Tedersoo L."/>
            <person name="Vaario L.M."/>
            <person name="Yamada A."/>
            <person name="Yan M."/>
            <person name="Wang P."/>
            <person name="Xu J."/>
            <person name="Bruns T."/>
            <person name="Baldrian P."/>
            <person name="Vilgalys R."/>
            <person name="Dunand C."/>
            <person name="Henrissat B."/>
            <person name="Grigoriev I.V."/>
            <person name="Hibbett D."/>
            <person name="Nagy L.G."/>
            <person name="Martin F.M."/>
        </authorList>
    </citation>
    <scope>NUCLEOTIDE SEQUENCE</scope>
    <source>
        <strain evidence="1">P2</strain>
    </source>
</reference>
<evidence type="ECO:0000313" key="1">
    <source>
        <dbReference type="EMBL" id="KAF9642548.1"/>
    </source>
</evidence>
<name>A0ACB6YZP4_THEGA</name>
<dbReference type="EMBL" id="MU118426">
    <property type="protein sequence ID" value="KAF9642548.1"/>
    <property type="molecule type" value="Genomic_DNA"/>
</dbReference>
<gene>
    <name evidence="1" type="ORF">BDM02DRAFT_3133013</name>
</gene>
<keyword evidence="2" id="KW-1185">Reference proteome</keyword>
<accession>A0ACB6YZP4</accession>
<proteinExistence type="predicted"/>
<comment type="caution">
    <text evidence="1">The sequence shown here is derived from an EMBL/GenBank/DDBJ whole genome shotgun (WGS) entry which is preliminary data.</text>
</comment>
<evidence type="ECO:0000313" key="2">
    <source>
        <dbReference type="Proteomes" id="UP000886501"/>
    </source>
</evidence>
<dbReference type="Proteomes" id="UP000886501">
    <property type="component" value="Unassembled WGS sequence"/>
</dbReference>